<dbReference type="PANTHER" id="PTHR47691">
    <property type="entry name" value="REGULATOR-RELATED"/>
    <property type="match status" value="1"/>
</dbReference>
<organism evidence="2 3">
    <name type="scientific">Amycolatopsis deserti</name>
    <dbReference type="NCBI Taxonomy" id="185696"/>
    <lineage>
        <taxon>Bacteria</taxon>
        <taxon>Bacillati</taxon>
        <taxon>Actinomycetota</taxon>
        <taxon>Actinomycetes</taxon>
        <taxon>Pseudonocardiales</taxon>
        <taxon>Pseudonocardiaceae</taxon>
        <taxon>Amycolatopsis</taxon>
    </lineage>
</organism>
<dbReference type="Gene3D" id="3.40.50.300">
    <property type="entry name" value="P-loop containing nucleotide triphosphate hydrolases"/>
    <property type="match status" value="1"/>
</dbReference>
<accession>A0ABQ3IMK7</accession>
<sequence>MVSEPSTPETALPADVSSFVGRHSDLESIRRLFSSARMVTLVGIGGVGKTRLALRAADEMRRAFPDGVCLAELASLTEPDLLPHAVLDALRIRERPEVDAAVALDEHVRDRRMLLVLDNCEHLVDAVAALVGRLLRSAPDLKVLATSRHALRIAGEHLYPVLPLRVPDPDGPSEDGTALDYSAVALFRDRATAAMPGFAITADNEAAIVRLCRRLEGIPLAIELAAARLRVLTLPELANRLDDRFELLREGIRDLPDRHRTLGALIDWSHDLCTPAEQLLWARASVFAGGFAVDALEAVCTDDLLPPAVLLDTLAGLVDKSVVSREEHGGQVRFRMLETIREYGQARLAESGEGPSLARRHRDWFADLVNTATRQWAGPRQVDWAVRLQLDHADIRLALEYSMTRPGEVATGLRIAAQPWFWSATDHLNEARVWLDRGLAQLSEPSHEHAWALATRAYIAAFRGDDAALHEMPERARDMALDLGDQPALALANHVIGFRRALGHGEIRSAIPLFTEAMRQYDKTGMAAQYHDAAVVELATTYALLHEFDNAMELADDLFERCRSKGERWNLSYAMWLRALISLLKKENPHRAEETLLEVLRIKRVFRDTLGLALTLEVLAWATAAKGEAERAGVLVGGTDRIWRTIGSRHLQGKRAHYEALARASVGDSCYEAARARGGELGVDELLRYALPEATGGTAPPPPPTRLTRRERQVAELVAEGMSNRQIAEELVISRRTAEGHVEKVLAKLGFTARTQIAIWIARNPAGDR</sequence>
<protein>
    <submittedName>
        <fullName evidence="2">LuxR family transcriptional regulator</fullName>
    </submittedName>
</protein>
<dbReference type="InterPro" id="IPR011990">
    <property type="entry name" value="TPR-like_helical_dom_sf"/>
</dbReference>
<evidence type="ECO:0000259" key="1">
    <source>
        <dbReference type="PROSITE" id="PS50043"/>
    </source>
</evidence>
<evidence type="ECO:0000313" key="3">
    <source>
        <dbReference type="Proteomes" id="UP000605897"/>
    </source>
</evidence>
<keyword evidence="3" id="KW-1185">Reference proteome</keyword>
<dbReference type="PRINTS" id="PR00364">
    <property type="entry name" value="DISEASERSIST"/>
</dbReference>
<proteinExistence type="predicted"/>
<dbReference type="Pfam" id="PF00196">
    <property type="entry name" value="GerE"/>
    <property type="match status" value="1"/>
</dbReference>
<dbReference type="Proteomes" id="UP000605897">
    <property type="component" value="Unassembled WGS sequence"/>
</dbReference>
<dbReference type="Gene3D" id="1.25.40.10">
    <property type="entry name" value="Tetratricopeptide repeat domain"/>
    <property type="match status" value="1"/>
</dbReference>
<dbReference type="PRINTS" id="PR00038">
    <property type="entry name" value="HTHLUXR"/>
</dbReference>
<dbReference type="SUPFAM" id="SSF46894">
    <property type="entry name" value="C-terminal effector domain of the bipartite response regulators"/>
    <property type="match status" value="1"/>
</dbReference>
<dbReference type="SUPFAM" id="SSF52540">
    <property type="entry name" value="P-loop containing nucleoside triphosphate hydrolases"/>
    <property type="match status" value="1"/>
</dbReference>
<evidence type="ECO:0000313" key="2">
    <source>
        <dbReference type="EMBL" id="GHE88815.1"/>
    </source>
</evidence>
<dbReference type="InterPro" id="IPR049945">
    <property type="entry name" value="AAA_22"/>
</dbReference>
<dbReference type="EMBL" id="BNAU01000002">
    <property type="protein sequence ID" value="GHE88815.1"/>
    <property type="molecule type" value="Genomic_DNA"/>
</dbReference>
<dbReference type="InterPro" id="IPR036388">
    <property type="entry name" value="WH-like_DNA-bd_sf"/>
</dbReference>
<dbReference type="PANTHER" id="PTHR47691:SF3">
    <property type="entry name" value="HTH-TYPE TRANSCRIPTIONAL REGULATOR RV0890C-RELATED"/>
    <property type="match status" value="1"/>
</dbReference>
<feature type="domain" description="HTH luxR-type" evidence="1">
    <location>
        <begin position="700"/>
        <end position="765"/>
    </location>
</feature>
<name>A0ABQ3IMK7_9PSEU</name>
<dbReference type="SMART" id="SM00421">
    <property type="entry name" value="HTH_LUXR"/>
    <property type="match status" value="1"/>
</dbReference>
<reference evidence="3" key="1">
    <citation type="journal article" date="2019" name="Int. J. Syst. Evol. Microbiol.">
        <title>The Global Catalogue of Microorganisms (GCM) 10K type strain sequencing project: providing services to taxonomists for standard genome sequencing and annotation.</title>
        <authorList>
            <consortium name="The Broad Institute Genomics Platform"/>
            <consortium name="The Broad Institute Genome Sequencing Center for Infectious Disease"/>
            <person name="Wu L."/>
            <person name="Ma J."/>
        </authorList>
    </citation>
    <scope>NUCLEOTIDE SEQUENCE [LARGE SCALE GENOMIC DNA]</scope>
    <source>
        <strain evidence="3">CGMCC 4.7677</strain>
    </source>
</reference>
<comment type="caution">
    <text evidence="2">The sequence shown here is derived from an EMBL/GenBank/DDBJ whole genome shotgun (WGS) entry which is preliminary data.</text>
</comment>
<dbReference type="InterPro" id="IPR000792">
    <property type="entry name" value="Tscrpt_reg_LuxR_C"/>
</dbReference>
<dbReference type="SUPFAM" id="SSF48452">
    <property type="entry name" value="TPR-like"/>
    <property type="match status" value="1"/>
</dbReference>
<dbReference type="Gene3D" id="1.10.10.10">
    <property type="entry name" value="Winged helix-like DNA-binding domain superfamily/Winged helix DNA-binding domain"/>
    <property type="match status" value="1"/>
</dbReference>
<dbReference type="CDD" id="cd06170">
    <property type="entry name" value="LuxR_C_like"/>
    <property type="match status" value="1"/>
</dbReference>
<dbReference type="Pfam" id="PF13401">
    <property type="entry name" value="AAA_22"/>
    <property type="match status" value="1"/>
</dbReference>
<gene>
    <name evidence="2" type="ORF">GCM10017786_21040</name>
</gene>
<dbReference type="InterPro" id="IPR016032">
    <property type="entry name" value="Sig_transdc_resp-reg_C-effctor"/>
</dbReference>
<dbReference type="InterPro" id="IPR027417">
    <property type="entry name" value="P-loop_NTPase"/>
</dbReference>
<dbReference type="PROSITE" id="PS50043">
    <property type="entry name" value="HTH_LUXR_2"/>
    <property type="match status" value="1"/>
</dbReference>